<dbReference type="Proteomes" id="UP000595847">
    <property type="component" value="Chromosome"/>
</dbReference>
<dbReference type="KEGG" id="bcop:JD108_01765"/>
<evidence type="ECO:0000256" key="1">
    <source>
        <dbReference type="SAM" id="MobiDB-lite"/>
    </source>
</evidence>
<protein>
    <submittedName>
        <fullName evidence="2">Uncharacterized protein</fullName>
    </submittedName>
</protein>
<dbReference type="EMBL" id="CP066308">
    <property type="protein sequence ID" value="QQE74740.1"/>
    <property type="molecule type" value="Genomic_DNA"/>
</dbReference>
<gene>
    <name evidence="2" type="ORF">JD108_01765</name>
    <name evidence="3" type="ORF">KDJ56_01765</name>
</gene>
<dbReference type="Proteomes" id="UP000677234">
    <property type="component" value="Chromosome"/>
</dbReference>
<reference evidence="2 4" key="1">
    <citation type="submission" date="2020-12" db="EMBL/GenBank/DDBJ databases">
        <title>strain FJAT-54423T represents a novel species of the genus Brevibacillus.</title>
        <authorList>
            <person name="Tang R."/>
        </authorList>
    </citation>
    <scope>NUCLEOTIDE SEQUENCE [LARGE SCALE GENOMIC DNA]</scope>
    <source>
        <strain evidence="2 4">FJAT-54423</strain>
    </source>
</reference>
<name>A0A7T5ELD0_9BACL</name>
<evidence type="ECO:0000313" key="2">
    <source>
        <dbReference type="EMBL" id="QQE74740.1"/>
    </source>
</evidence>
<dbReference type="RefSeq" id="WP_198828310.1">
    <property type="nucleotide sequence ID" value="NZ_CP066308.1"/>
</dbReference>
<proteinExistence type="predicted"/>
<organism evidence="2 4">
    <name type="scientific">Brevibacillus composti</name>
    <dbReference type="NCBI Taxonomy" id="2796470"/>
    <lineage>
        <taxon>Bacteria</taxon>
        <taxon>Bacillati</taxon>
        <taxon>Bacillota</taxon>
        <taxon>Bacilli</taxon>
        <taxon>Bacillales</taxon>
        <taxon>Paenibacillaceae</taxon>
        <taxon>Brevibacillus</taxon>
    </lineage>
</organism>
<accession>A0A7T5ELD0</accession>
<reference evidence="3" key="2">
    <citation type="submission" date="2021-04" db="EMBL/GenBank/DDBJ databases">
        <title>Brevibacillus composti FJAT-54423, complete genome.</title>
        <authorList>
            <person name="Tang R."/>
        </authorList>
    </citation>
    <scope>NUCLEOTIDE SEQUENCE</scope>
    <source>
        <strain evidence="3">FJAT-54424</strain>
    </source>
</reference>
<feature type="region of interest" description="Disordered" evidence="1">
    <location>
        <begin position="1"/>
        <end position="20"/>
    </location>
</feature>
<dbReference type="EMBL" id="CP073708">
    <property type="protein sequence ID" value="QUO41824.1"/>
    <property type="molecule type" value="Genomic_DNA"/>
</dbReference>
<dbReference type="AlphaFoldDB" id="A0A7T5ELD0"/>
<evidence type="ECO:0000313" key="5">
    <source>
        <dbReference type="Proteomes" id="UP000677234"/>
    </source>
</evidence>
<keyword evidence="5" id="KW-1185">Reference proteome</keyword>
<evidence type="ECO:0000313" key="4">
    <source>
        <dbReference type="Proteomes" id="UP000595847"/>
    </source>
</evidence>
<sequence>MDHAGDRVIAPPPSSPIIGIRTNLDVDHEELYEKMNEETAKRTNLPT</sequence>
<evidence type="ECO:0000313" key="3">
    <source>
        <dbReference type="EMBL" id="QUO41824.1"/>
    </source>
</evidence>